<gene>
    <name evidence="2" type="ORF">DESAMIL20_317</name>
</gene>
<organism evidence="2 3">
    <name type="scientific">Desulfurella amilsii</name>
    <dbReference type="NCBI Taxonomy" id="1562698"/>
    <lineage>
        <taxon>Bacteria</taxon>
        <taxon>Pseudomonadati</taxon>
        <taxon>Campylobacterota</taxon>
        <taxon>Desulfurellia</taxon>
        <taxon>Desulfurellales</taxon>
        <taxon>Desulfurellaceae</taxon>
        <taxon>Desulfurella</taxon>
    </lineage>
</organism>
<dbReference type="STRING" id="1562698.DESAMIL20_317"/>
<reference evidence="2 3" key="1">
    <citation type="journal article" date="2017" name="Front. Microbiol.">
        <title>Genome Sequence of Desulfurella amilsii Strain TR1 and Comparative Genomics of Desulfurellaceae Family.</title>
        <authorList>
            <person name="Florentino A.P."/>
            <person name="Stams A.J."/>
            <person name="Sanchez-Andrea I."/>
        </authorList>
    </citation>
    <scope>NUCLEOTIDE SEQUENCE [LARGE SCALE GENOMIC DNA]</scope>
    <source>
        <strain evidence="2 3">TR1</strain>
    </source>
</reference>
<protein>
    <submittedName>
        <fullName evidence="2">Uncharacterized protein</fullName>
    </submittedName>
</protein>
<dbReference type="EMBL" id="MDSU01000002">
    <property type="protein sequence ID" value="OSS42887.1"/>
    <property type="molecule type" value="Genomic_DNA"/>
</dbReference>
<proteinExistence type="predicted"/>
<name>A0A1X4XZB7_9BACT</name>
<keyword evidence="3" id="KW-1185">Reference proteome</keyword>
<keyword evidence="1" id="KW-0472">Membrane</keyword>
<feature type="transmembrane region" description="Helical" evidence="1">
    <location>
        <begin position="16"/>
        <end position="41"/>
    </location>
</feature>
<evidence type="ECO:0000313" key="2">
    <source>
        <dbReference type="EMBL" id="OSS42887.1"/>
    </source>
</evidence>
<sequence length="303" mass="33923">MHDKFCSGRKLNQSGFVITTAVLIFFSILIVVSAMVYYIYYKRADIYLQSKQQEQFSYIQDNLNSFYYQNDYQIEQNAGNVLQTNQGTFSSWQQLAGYLGLPLTDVYQNNYIMYVSSRLTDSTTGNYYHLVYIVSLGSSHKLQSTFNQSTGVLTLGGTNTAIKIDGKSINNQIYLENSKQLSNLARKIQGFVKALYTASNKQGWNYFYNSQDSTCQNLGLTQYGAGIFGCYQGTPIGQTNLPSQMNIGSNEYTNTLGVQFVFDNASSNVSAVAQTGQSSTVYTARVGIPQPNSVIKWIVFSYQ</sequence>
<dbReference type="Proteomes" id="UP000194141">
    <property type="component" value="Unassembled WGS sequence"/>
</dbReference>
<dbReference type="AlphaFoldDB" id="A0A1X4XZB7"/>
<comment type="caution">
    <text evidence="2">The sequence shown here is derived from an EMBL/GenBank/DDBJ whole genome shotgun (WGS) entry which is preliminary data.</text>
</comment>
<keyword evidence="1" id="KW-1133">Transmembrane helix</keyword>
<dbReference type="RefSeq" id="WP_086033134.1">
    <property type="nucleotide sequence ID" value="NZ_MDSU01000002.1"/>
</dbReference>
<evidence type="ECO:0000313" key="3">
    <source>
        <dbReference type="Proteomes" id="UP000194141"/>
    </source>
</evidence>
<accession>A0A1X4XZB7</accession>
<evidence type="ECO:0000256" key="1">
    <source>
        <dbReference type="SAM" id="Phobius"/>
    </source>
</evidence>
<keyword evidence="1" id="KW-0812">Transmembrane</keyword>